<gene>
    <name evidence="5" type="ORF">SISNIDRAFT_446728</name>
</gene>
<sequence length="270" mass="31255">MACASSLGSHGKQFTLFNHVGMCMHMPNIFKLCFVMKELDLKWESKFLDFNKNEQKQSPHIDYNPNGRIPTLIDHNNNDFPIWESNAILLYLINTYDAENKFGFLGKTAEEKAQVMQWLFFQASGQGPYYGQAHWFLYLHPEEVPSAITRYQDEILRVLSVLEKHLQNREWMVGDSITLADFALLPYNLFYAPRLLPEGVTVEDRYPAVAAWQKRLCARRSVAETVQEREVEVRKFANTIPIFRGERGRMDPVYPQVPEVAESTEVTVEA</sequence>
<dbReference type="Pfam" id="PF00043">
    <property type="entry name" value="GST_C"/>
    <property type="match status" value="1"/>
</dbReference>
<evidence type="ECO:0000259" key="3">
    <source>
        <dbReference type="PROSITE" id="PS50404"/>
    </source>
</evidence>
<dbReference type="InterPro" id="IPR004046">
    <property type="entry name" value="GST_C"/>
</dbReference>
<dbReference type="InterPro" id="IPR036249">
    <property type="entry name" value="Thioredoxin-like_sf"/>
</dbReference>
<feature type="domain" description="GST N-terminal" evidence="3">
    <location>
        <begin position="16"/>
        <end position="100"/>
    </location>
</feature>
<dbReference type="SUPFAM" id="SSF52833">
    <property type="entry name" value="Thioredoxin-like"/>
    <property type="match status" value="1"/>
</dbReference>
<dbReference type="InterPro" id="IPR040079">
    <property type="entry name" value="Glutathione_S-Trfase"/>
</dbReference>
<dbReference type="EMBL" id="KV419447">
    <property type="protein sequence ID" value="KZS87596.1"/>
    <property type="molecule type" value="Genomic_DNA"/>
</dbReference>
<name>A0A164ND94_9AGAM</name>
<dbReference type="SFLD" id="SFLDS00019">
    <property type="entry name" value="Glutathione_Transferase_(cytos"/>
    <property type="match status" value="1"/>
</dbReference>
<dbReference type="Gene3D" id="1.20.1050.130">
    <property type="match status" value="1"/>
</dbReference>
<evidence type="ECO:0000313" key="6">
    <source>
        <dbReference type="Proteomes" id="UP000076722"/>
    </source>
</evidence>
<dbReference type="SUPFAM" id="SSF47616">
    <property type="entry name" value="GST C-terminal domain-like"/>
    <property type="match status" value="1"/>
</dbReference>
<evidence type="ECO:0000259" key="4">
    <source>
        <dbReference type="PROSITE" id="PS50405"/>
    </source>
</evidence>
<dbReference type="Pfam" id="PF02798">
    <property type="entry name" value="GST_N"/>
    <property type="match status" value="1"/>
</dbReference>
<reference evidence="5 6" key="1">
    <citation type="journal article" date="2016" name="Mol. Biol. Evol.">
        <title>Comparative Genomics of Early-Diverging Mushroom-Forming Fungi Provides Insights into the Origins of Lignocellulose Decay Capabilities.</title>
        <authorList>
            <person name="Nagy L.G."/>
            <person name="Riley R."/>
            <person name="Tritt A."/>
            <person name="Adam C."/>
            <person name="Daum C."/>
            <person name="Floudas D."/>
            <person name="Sun H."/>
            <person name="Yadav J.S."/>
            <person name="Pangilinan J."/>
            <person name="Larsson K.H."/>
            <person name="Matsuura K."/>
            <person name="Barry K."/>
            <person name="Labutti K."/>
            <person name="Kuo R."/>
            <person name="Ohm R.A."/>
            <person name="Bhattacharya S.S."/>
            <person name="Shirouzu T."/>
            <person name="Yoshinaga Y."/>
            <person name="Martin F.M."/>
            <person name="Grigoriev I.V."/>
            <person name="Hibbett D.S."/>
        </authorList>
    </citation>
    <scope>NUCLEOTIDE SEQUENCE [LARGE SCALE GENOMIC DNA]</scope>
    <source>
        <strain evidence="5 6">HHB9708</strain>
    </source>
</reference>
<dbReference type="STRING" id="1314777.A0A164ND94"/>
<dbReference type="PANTHER" id="PTHR44051:SF3">
    <property type="entry name" value="TRANSCRIPTIONAL REGULATOR URE2"/>
    <property type="match status" value="1"/>
</dbReference>
<proteinExistence type="inferred from homology"/>
<evidence type="ECO:0000313" key="5">
    <source>
        <dbReference type="EMBL" id="KZS87596.1"/>
    </source>
</evidence>
<dbReference type="CDD" id="cd03048">
    <property type="entry name" value="GST_N_Ure2p_like"/>
    <property type="match status" value="1"/>
</dbReference>
<keyword evidence="6" id="KW-1185">Reference proteome</keyword>
<dbReference type="AlphaFoldDB" id="A0A164ND94"/>
<dbReference type="InterPro" id="IPR036282">
    <property type="entry name" value="Glutathione-S-Trfase_C_sf"/>
</dbReference>
<dbReference type="PROSITE" id="PS50405">
    <property type="entry name" value="GST_CTER"/>
    <property type="match status" value="1"/>
</dbReference>
<feature type="domain" description="GST C-terminal" evidence="4">
    <location>
        <begin position="108"/>
        <end position="241"/>
    </location>
</feature>
<dbReference type="SFLD" id="SFLDG01151">
    <property type="entry name" value="Main.2:_Nu-like"/>
    <property type="match status" value="1"/>
</dbReference>
<comment type="similarity">
    <text evidence="1 2">Belongs to the GST superfamily.</text>
</comment>
<dbReference type="InterPro" id="IPR004045">
    <property type="entry name" value="Glutathione_S-Trfase_N"/>
</dbReference>
<dbReference type="GO" id="GO:0016740">
    <property type="term" value="F:transferase activity"/>
    <property type="evidence" value="ECO:0007669"/>
    <property type="project" value="UniProtKB-KW"/>
</dbReference>
<dbReference type="InterPro" id="IPR010987">
    <property type="entry name" value="Glutathione-S-Trfase_C-like"/>
</dbReference>
<keyword evidence="5" id="KW-0808">Transferase</keyword>
<dbReference type="PANTHER" id="PTHR44051">
    <property type="entry name" value="GLUTATHIONE S-TRANSFERASE-RELATED"/>
    <property type="match status" value="1"/>
</dbReference>
<dbReference type="PROSITE" id="PS50404">
    <property type="entry name" value="GST_NTER"/>
    <property type="match status" value="1"/>
</dbReference>
<dbReference type="Proteomes" id="UP000076722">
    <property type="component" value="Unassembled WGS sequence"/>
</dbReference>
<protein>
    <submittedName>
        <fullName evidence="5">Glutathione S-transferase</fullName>
    </submittedName>
</protein>
<dbReference type="OrthoDB" id="422574at2759"/>
<evidence type="ECO:0000256" key="2">
    <source>
        <dbReference type="RuleBase" id="RU003494"/>
    </source>
</evidence>
<evidence type="ECO:0000256" key="1">
    <source>
        <dbReference type="ARBA" id="ARBA00007409"/>
    </source>
</evidence>
<dbReference type="SFLD" id="SFLDG00358">
    <property type="entry name" value="Main_(cytGST)"/>
    <property type="match status" value="1"/>
</dbReference>
<organism evidence="5 6">
    <name type="scientific">Sistotremastrum niveocremeum HHB9708</name>
    <dbReference type="NCBI Taxonomy" id="1314777"/>
    <lineage>
        <taxon>Eukaryota</taxon>
        <taxon>Fungi</taxon>
        <taxon>Dikarya</taxon>
        <taxon>Basidiomycota</taxon>
        <taxon>Agaricomycotina</taxon>
        <taxon>Agaricomycetes</taxon>
        <taxon>Sistotremastrales</taxon>
        <taxon>Sistotremastraceae</taxon>
        <taxon>Sertulicium</taxon>
        <taxon>Sertulicium niveocremeum</taxon>
    </lineage>
</organism>
<accession>A0A164ND94</accession>